<dbReference type="PROSITE" id="PS51710">
    <property type="entry name" value="G_OBG"/>
    <property type="match status" value="1"/>
</dbReference>
<dbReference type="Proteomes" id="UP000320393">
    <property type="component" value="Unassembled WGS sequence"/>
</dbReference>
<dbReference type="InterPro" id="IPR031167">
    <property type="entry name" value="G_OBG"/>
</dbReference>
<keyword evidence="6 7" id="KW-0342">GTP-binding</keyword>
<dbReference type="NCBIfam" id="TIGR02729">
    <property type="entry name" value="Obg_CgtA"/>
    <property type="match status" value="1"/>
</dbReference>
<feature type="binding site" evidence="7">
    <location>
        <position position="172"/>
    </location>
    <ligand>
        <name>Mg(2+)</name>
        <dbReference type="ChEBI" id="CHEBI:18420"/>
    </ligand>
</feature>
<feature type="region of interest" description="Disordered" evidence="8">
    <location>
        <begin position="116"/>
        <end position="147"/>
    </location>
</feature>
<keyword evidence="3 7" id="KW-0547">Nucleotide-binding</keyword>
<evidence type="ECO:0000256" key="6">
    <source>
        <dbReference type="ARBA" id="ARBA00023134"/>
    </source>
</evidence>
<dbReference type="InterPro" id="IPR045086">
    <property type="entry name" value="OBG_GTPase"/>
</dbReference>
<dbReference type="GO" id="GO:0042254">
    <property type="term" value="P:ribosome biogenesis"/>
    <property type="evidence" value="ECO:0007669"/>
    <property type="project" value="UniProtKB-UniRule"/>
</dbReference>
<dbReference type="EMBL" id="VBAM01000399">
    <property type="protein sequence ID" value="TMJ08405.1"/>
    <property type="molecule type" value="Genomic_DNA"/>
</dbReference>
<protein>
    <recommendedName>
        <fullName evidence="7">GTPase Obg</fullName>
        <ecNumber evidence="7">3.6.5.-</ecNumber>
    </recommendedName>
    <alternativeName>
        <fullName evidence="7">GTP-binding protein Obg</fullName>
    </alternativeName>
</protein>
<feature type="domain" description="Obg" evidence="10">
    <location>
        <begin position="1"/>
        <end position="158"/>
    </location>
</feature>
<dbReference type="SUPFAM" id="SSF52540">
    <property type="entry name" value="P-loop containing nucleoside triphosphate hydrolases"/>
    <property type="match status" value="1"/>
</dbReference>
<dbReference type="Gene3D" id="2.70.210.12">
    <property type="entry name" value="GTP1/OBG domain"/>
    <property type="match status" value="1"/>
</dbReference>
<dbReference type="EC" id="3.6.5.-" evidence="7"/>
<feature type="binding site" evidence="7">
    <location>
        <position position="192"/>
    </location>
    <ligand>
        <name>Mg(2+)</name>
        <dbReference type="ChEBI" id="CHEBI:18420"/>
    </ligand>
</feature>
<dbReference type="PIRSF" id="PIRSF002401">
    <property type="entry name" value="GTP_bd_Obg/CgtA"/>
    <property type="match status" value="1"/>
</dbReference>
<evidence type="ECO:0000256" key="8">
    <source>
        <dbReference type="SAM" id="MobiDB-lite"/>
    </source>
</evidence>
<feature type="binding site" evidence="7">
    <location>
        <begin position="308"/>
        <end position="310"/>
    </location>
    <ligand>
        <name>GTP</name>
        <dbReference type="ChEBI" id="CHEBI:37565"/>
    </ligand>
</feature>
<evidence type="ECO:0000256" key="5">
    <source>
        <dbReference type="ARBA" id="ARBA00022842"/>
    </source>
</evidence>
<evidence type="ECO:0000256" key="4">
    <source>
        <dbReference type="ARBA" id="ARBA00022801"/>
    </source>
</evidence>
<dbReference type="GO" id="GO:0005525">
    <property type="term" value="F:GTP binding"/>
    <property type="evidence" value="ECO:0007669"/>
    <property type="project" value="UniProtKB-UniRule"/>
</dbReference>
<feature type="region of interest" description="Disordered" evidence="8">
    <location>
        <begin position="326"/>
        <end position="378"/>
    </location>
</feature>
<evidence type="ECO:0000256" key="7">
    <source>
        <dbReference type="HAMAP-Rule" id="MF_01454"/>
    </source>
</evidence>
<dbReference type="InterPro" id="IPR014100">
    <property type="entry name" value="GTP-bd_Obg/CgtA"/>
</dbReference>
<gene>
    <name evidence="11" type="primary">obgE</name>
    <name evidence="7" type="synonym">obg</name>
    <name evidence="11" type="ORF">E6H02_09980</name>
</gene>
<comment type="subunit">
    <text evidence="7">Monomer.</text>
</comment>
<dbReference type="SUPFAM" id="SSF82051">
    <property type="entry name" value="Obg GTP-binding protein N-terminal domain"/>
    <property type="match status" value="1"/>
</dbReference>
<dbReference type="CDD" id="cd01898">
    <property type="entry name" value="Obg"/>
    <property type="match status" value="1"/>
</dbReference>
<feature type="binding site" evidence="7">
    <location>
        <begin position="165"/>
        <end position="172"/>
    </location>
    <ligand>
        <name>GTP</name>
        <dbReference type="ChEBI" id="CHEBI:37565"/>
    </ligand>
</feature>
<sequence length="378" mass="39700">MFIDLAHIQVTAGDGGNGCVAFRREKFVPKGGPSGGDGGRGGDVILVADPDLNTLLPFRYRRRFAARRGAHGEGSGRTGRTGEDLVIPVPVGTTVFDDATDRPLADLAVPGHRVTIARGGRGGRGNAHFATPTHRAPRESEPGGEGEERRLRLELRLLADVGLVGLPNAGKSLLLSRISAARPKVADYPFTTTEPVLGVVPLPDAPGVVVADIPGLIEGAHRGVGLGHEFLRHIERTRALVHVVDLAGDAPERQMATVERELTMHSPSLADRPTIVAANKMDLPDARARWEAFSARLASQGRTAVPISAATGEGIPALLGAILTALRSPGGGSPRPPDPSDLPHAGDRRGAGPEESPSSEEKTSADHARPSRRVRGRA</sequence>
<evidence type="ECO:0000313" key="11">
    <source>
        <dbReference type="EMBL" id="TMJ08405.1"/>
    </source>
</evidence>
<accession>A0A537LK71</accession>
<comment type="function">
    <text evidence="7">An essential GTPase which binds GTP, GDP and possibly (p)ppGpp with moderate affinity, with high nucleotide exchange rates and a fairly low GTP hydrolysis rate. Plays a role in control of the cell cycle, stress response, ribosome biogenesis and in those bacteria that undergo differentiation, in morphogenesis control.</text>
</comment>
<dbReference type="Pfam" id="PF01926">
    <property type="entry name" value="MMR_HSR1"/>
    <property type="match status" value="1"/>
</dbReference>
<name>A0A537LK71_9BACT</name>
<dbReference type="PROSITE" id="PS51883">
    <property type="entry name" value="OBG"/>
    <property type="match status" value="1"/>
</dbReference>
<dbReference type="HAMAP" id="MF_01454">
    <property type="entry name" value="GTPase_Obg"/>
    <property type="match status" value="1"/>
</dbReference>
<keyword evidence="7" id="KW-0479">Metal-binding</keyword>
<comment type="subcellular location">
    <subcellularLocation>
        <location evidence="7">Cytoplasm</location>
    </subcellularLocation>
</comment>
<feature type="domain" description="OBG-type G" evidence="9">
    <location>
        <begin position="159"/>
        <end position="327"/>
    </location>
</feature>
<dbReference type="PANTHER" id="PTHR11702">
    <property type="entry name" value="DEVELOPMENTALLY REGULATED GTP-BINDING PROTEIN-RELATED"/>
    <property type="match status" value="1"/>
</dbReference>
<keyword evidence="2 7" id="KW-0963">Cytoplasm</keyword>
<feature type="compositionally biased region" description="Basic and acidic residues" evidence="8">
    <location>
        <begin position="136"/>
        <end position="147"/>
    </location>
</feature>
<dbReference type="NCBIfam" id="NF008955">
    <property type="entry name" value="PRK12297.1"/>
    <property type="match status" value="1"/>
</dbReference>
<dbReference type="PRINTS" id="PR00326">
    <property type="entry name" value="GTP1OBG"/>
</dbReference>
<keyword evidence="4 7" id="KW-0378">Hydrolase</keyword>
<dbReference type="AlphaFoldDB" id="A0A537LK71"/>
<dbReference type="InterPro" id="IPR027417">
    <property type="entry name" value="P-loop_NTPase"/>
</dbReference>
<feature type="binding site" evidence="7">
    <location>
        <begin position="212"/>
        <end position="215"/>
    </location>
    <ligand>
        <name>GTP</name>
        <dbReference type="ChEBI" id="CHEBI:37565"/>
    </ligand>
</feature>
<evidence type="ECO:0000256" key="3">
    <source>
        <dbReference type="ARBA" id="ARBA00022741"/>
    </source>
</evidence>
<comment type="similarity">
    <text evidence="1 7">Belongs to the TRAFAC class OBG-HflX-like GTPase superfamily. OBG GTPase family.</text>
</comment>
<dbReference type="NCBIfam" id="NF008956">
    <property type="entry name" value="PRK12299.1"/>
    <property type="match status" value="1"/>
</dbReference>
<dbReference type="PROSITE" id="PS00905">
    <property type="entry name" value="GTP1_OBG"/>
    <property type="match status" value="1"/>
</dbReference>
<evidence type="ECO:0000256" key="1">
    <source>
        <dbReference type="ARBA" id="ARBA00007699"/>
    </source>
</evidence>
<feature type="compositionally biased region" description="Basic and acidic residues" evidence="8">
    <location>
        <begin position="359"/>
        <end position="369"/>
    </location>
</feature>
<dbReference type="GO" id="GO:0005737">
    <property type="term" value="C:cytoplasm"/>
    <property type="evidence" value="ECO:0007669"/>
    <property type="project" value="UniProtKB-SubCell"/>
</dbReference>
<reference evidence="11 12" key="1">
    <citation type="journal article" date="2019" name="Nat. Microbiol.">
        <title>Mediterranean grassland soil C-N compound turnover is dependent on rainfall and depth, and is mediated by genomically divergent microorganisms.</title>
        <authorList>
            <person name="Diamond S."/>
            <person name="Andeer P.F."/>
            <person name="Li Z."/>
            <person name="Crits-Christoph A."/>
            <person name="Burstein D."/>
            <person name="Anantharaman K."/>
            <person name="Lane K.R."/>
            <person name="Thomas B.C."/>
            <person name="Pan C."/>
            <person name="Northen T.R."/>
            <person name="Banfield J.F."/>
        </authorList>
    </citation>
    <scope>NUCLEOTIDE SEQUENCE [LARGE SCALE GENOMIC DNA]</scope>
    <source>
        <strain evidence="11">NP_5</strain>
    </source>
</reference>
<keyword evidence="5 7" id="KW-0460">Magnesium</keyword>
<dbReference type="GO" id="GO:0000287">
    <property type="term" value="F:magnesium ion binding"/>
    <property type="evidence" value="ECO:0007669"/>
    <property type="project" value="InterPro"/>
</dbReference>
<evidence type="ECO:0000259" key="10">
    <source>
        <dbReference type="PROSITE" id="PS51883"/>
    </source>
</evidence>
<dbReference type="Pfam" id="PF01018">
    <property type="entry name" value="GTP1_OBG"/>
    <property type="match status" value="1"/>
</dbReference>
<evidence type="ECO:0000313" key="12">
    <source>
        <dbReference type="Proteomes" id="UP000320393"/>
    </source>
</evidence>
<evidence type="ECO:0000256" key="2">
    <source>
        <dbReference type="ARBA" id="ARBA00022490"/>
    </source>
</evidence>
<dbReference type="FunFam" id="2.70.210.12:FF:000001">
    <property type="entry name" value="GTPase Obg"/>
    <property type="match status" value="1"/>
</dbReference>
<dbReference type="InterPro" id="IPR006074">
    <property type="entry name" value="GTP1-OBG_CS"/>
</dbReference>
<dbReference type="InterPro" id="IPR006073">
    <property type="entry name" value="GTP-bd"/>
</dbReference>
<dbReference type="PANTHER" id="PTHR11702:SF31">
    <property type="entry name" value="MITOCHONDRIAL RIBOSOME-ASSOCIATED GTPASE 2"/>
    <property type="match status" value="1"/>
</dbReference>
<dbReference type="Gene3D" id="3.40.50.300">
    <property type="entry name" value="P-loop containing nucleotide triphosphate hydrolases"/>
    <property type="match status" value="1"/>
</dbReference>
<evidence type="ECO:0000259" key="9">
    <source>
        <dbReference type="PROSITE" id="PS51710"/>
    </source>
</evidence>
<comment type="caution">
    <text evidence="11">The sequence shown here is derived from an EMBL/GenBank/DDBJ whole genome shotgun (WGS) entry which is preliminary data.</text>
</comment>
<dbReference type="GO" id="GO:0003924">
    <property type="term" value="F:GTPase activity"/>
    <property type="evidence" value="ECO:0007669"/>
    <property type="project" value="UniProtKB-UniRule"/>
</dbReference>
<comment type="cofactor">
    <cofactor evidence="7">
        <name>Mg(2+)</name>
        <dbReference type="ChEBI" id="CHEBI:18420"/>
    </cofactor>
</comment>
<feature type="binding site" evidence="7">
    <location>
        <begin position="279"/>
        <end position="282"/>
    </location>
    <ligand>
        <name>GTP</name>
        <dbReference type="ChEBI" id="CHEBI:37565"/>
    </ligand>
</feature>
<proteinExistence type="inferred from homology"/>
<dbReference type="InterPro" id="IPR036726">
    <property type="entry name" value="GTP1_OBG_dom_sf"/>
</dbReference>
<dbReference type="InterPro" id="IPR006169">
    <property type="entry name" value="GTP1_OBG_dom"/>
</dbReference>
<organism evidence="11 12">
    <name type="scientific">Candidatus Segetimicrobium genomatis</name>
    <dbReference type="NCBI Taxonomy" id="2569760"/>
    <lineage>
        <taxon>Bacteria</taxon>
        <taxon>Bacillati</taxon>
        <taxon>Candidatus Sysuimicrobiota</taxon>
        <taxon>Candidatus Sysuimicrobiia</taxon>
        <taxon>Candidatus Sysuimicrobiales</taxon>
        <taxon>Candidatus Segetimicrobiaceae</taxon>
        <taxon>Candidatus Segetimicrobium</taxon>
    </lineage>
</organism>
<comment type="caution">
    <text evidence="7">Lacks conserved residue(s) required for the propagation of feature annotation.</text>
</comment>